<feature type="transmembrane region" description="Helical" evidence="1">
    <location>
        <begin position="32"/>
        <end position="50"/>
    </location>
</feature>
<protein>
    <submittedName>
        <fullName evidence="2">Uncharacterized protein</fullName>
    </submittedName>
</protein>
<organism evidence="2">
    <name type="scientific">viral metagenome</name>
    <dbReference type="NCBI Taxonomy" id="1070528"/>
    <lineage>
        <taxon>unclassified sequences</taxon>
        <taxon>metagenomes</taxon>
        <taxon>organismal metagenomes</taxon>
    </lineage>
</organism>
<sequence length="68" mass="7968">MRLQRPLVEQRTVRHMCLVRNNSNKKTNGENIVRIVLLAVAFFILLQISTKEEVEESTKKVKIKSEFL</sequence>
<evidence type="ECO:0000256" key="1">
    <source>
        <dbReference type="SAM" id="Phobius"/>
    </source>
</evidence>
<accession>A0A6C0J030</accession>
<dbReference type="EMBL" id="MN740288">
    <property type="protein sequence ID" value="QHT98170.1"/>
    <property type="molecule type" value="Genomic_DNA"/>
</dbReference>
<keyword evidence="1" id="KW-1133">Transmembrane helix</keyword>
<proteinExistence type="predicted"/>
<name>A0A6C0J030_9ZZZZ</name>
<evidence type="ECO:0000313" key="2">
    <source>
        <dbReference type="EMBL" id="QHT98170.1"/>
    </source>
</evidence>
<reference evidence="2" key="1">
    <citation type="journal article" date="2020" name="Nature">
        <title>Giant virus diversity and host interactions through global metagenomics.</title>
        <authorList>
            <person name="Schulz F."/>
            <person name="Roux S."/>
            <person name="Paez-Espino D."/>
            <person name="Jungbluth S."/>
            <person name="Walsh D.A."/>
            <person name="Denef V.J."/>
            <person name="McMahon K.D."/>
            <person name="Konstantinidis K.T."/>
            <person name="Eloe-Fadrosh E.A."/>
            <person name="Kyrpides N.C."/>
            <person name="Woyke T."/>
        </authorList>
    </citation>
    <scope>NUCLEOTIDE SEQUENCE</scope>
    <source>
        <strain evidence="2">GVMAG-M-3300025626-8</strain>
    </source>
</reference>
<keyword evidence="1" id="KW-0812">Transmembrane</keyword>
<dbReference type="AlphaFoldDB" id="A0A6C0J030"/>
<keyword evidence="1" id="KW-0472">Membrane</keyword>